<keyword evidence="1" id="KW-0732">Signal</keyword>
<proteinExistence type="predicted"/>
<dbReference type="Gene3D" id="2.70.98.50">
    <property type="entry name" value="putative glycoside hydrolase family protein from bacillus halodurans"/>
    <property type="match status" value="1"/>
</dbReference>
<dbReference type="PANTHER" id="PTHR31084">
    <property type="entry name" value="ALPHA-L-FUCOSIDASE 2"/>
    <property type="match status" value="1"/>
</dbReference>
<evidence type="ECO:0000313" key="5">
    <source>
        <dbReference type="EMBL" id="MFD2033423.1"/>
    </source>
</evidence>
<dbReference type="PIRSF" id="PIRSF007663">
    <property type="entry name" value="UCP007663"/>
    <property type="match status" value="1"/>
</dbReference>
<gene>
    <name evidence="5" type="ORF">ACFSKL_01410</name>
</gene>
<feature type="domain" description="Glycosyl hydrolase family 95 N-terminal" evidence="2">
    <location>
        <begin position="28"/>
        <end position="274"/>
    </location>
</feature>
<comment type="caution">
    <text evidence="5">The sequence shown here is derived from an EMBL/GenBank/DDBJ whole genome shotgun (WGS) entry which is preliminary data.</text>
</comment>
<evidence type="ECO:0000259" key="2">
    <source>
        <dbReference type="Pfam" id="PF14498"/>
    </source>
</evidence>
<dbReference type="InterPro" id="IPR016518">
    <property type="entry name" value="Alpha-L-fucosidase"/>
</dbReference>
<name>A0ABW4VFK7_9BACT</name>
<keyword evidence="5" id="KW-0378">Hydrolase</keyword>
<evidence type="ECO:0000313" key="6">
    <source>
        <dbReference type="Proteomes" id="UP001597361"/>
    </source>
</evidence>
<dbReference type="Proteomes" id="UP001597361">
    <property type="component" value="Unassembled WGS sequence"/>
</dbReference>
<dbReference type="Pfam" id="PF22124">
    <property type="entry name" value="Glyco_hydro_95_cat"/>
    <property type="match status" value="1"/>
</dbReference>
<sequence length="807" mass="91564">MKNIPVLFFLLFSIFPTAQAQQKHDLLLWYDQPAKDWNEALPIGNGRLGAMVFGGTKTDLIQLNEETLWTGGPVDLNPNPQAHQYLDGVRNALFNDDHTEAVNLLKKMQGPDTQMYQPFGDLLIHQHFEGEVEGYERSLDISEAIAKTVFTAGETTFTRELFTSAPDQVMVIKLNASNKGALNFSLEARHELEATSKINNGQELVLYGKARINDDENGNPKAIEFVDDEACRGMRFQWRVKVMQHDGRLSSDSLLHISNATEVVLLLSGATSFNGIDKCPDKDGKDEVAALLGPLDAASKLDFEILKQNHIKDYRSFFDRVSLKLGNAEVPQLPITERLKKYKDGQKDSALETLYFQFGRYLLISSSRQNGQPANLQGIWNNQVRPPWRSNYTVNINLQMNYWPALMCNLPEMNEPLIDHIQRMAKNGQETAKNYYRMSGWAVHHNVDLWGQTNPVGEGTGDPKWANWSLGSPWLSQHLYEHYRFTMDTAYLKHTAYPLMKSAAEFCLDWLVEKDGYLITAPSTSPENVYIHPTGYKGTVTIASAMDMEIIWDLFTNLIEAAEVLEIDKEYAAMLKGKREQLRPLKIGKKGNLVEWFDDWEDEDPQHRHVSHLFGMHPGRQISPWIDRDLAEASRVTLEGRGDGGTGWSKAWKVNFWARLLDGNHAYKMYQELLRSSTLNNLFDTHPPFQIDGNFGGASGVGEMLLQSHLDNIQLLPALPDSWDKGSVKGMLARGNFEVDIDWEKGQLTQARILSKSGSDCSVLTQEKIRIKGLTAKEEILELNGKTYYLNHFKTTKNHTYELSRFD</sequence>
<dbReference type="SUPFAM" id="SSF48208">
    <property type="entry name" value="Six-hairpin glycosidases"/>
    <property type="match status" value="1"/>
</dbReference>
<evidence type="ECO:0000259" key="4">
    <source>
        <dbReference type="Pfam" id="PF22124"/>
    </source>
</evidence>
<dbReference type="PANTHER" id="PTHR31084:SF0">
    <property type="entry name" value="ALPHA-L-FUCOSIDASE 2"/>
    <property type="match status" value="1"/>
</dbReference>
<dbReference type="EMBL" id="JBHUHR010000002">
    <property type="protein sequence ID" value="MFD2033423.1"/>
    <property type="molecule type" value="Genomic_DNA"/>
</dbReference>
<keyword evidence="6" id="KW-1185">Reference proteome</keyword>
<feature type="domain" description="Glycosyl hydrolase family 95 catalytic" evidence="4">
    <location>
        <begin position="303"/>
        <end position="705"/>
    </location>
</feature>
<dbReference type="InterPro" id="IPR008928">
    <property type="entry name" value="6-hairpin_glycosidase_sf"/>
</dbReference>
<dbReference type="GO" id="GO:0016787">
    <property type="term" value="F:hydrolase activity"/>
    <property type="evidence" value="ECO:0007669"/>
    <property type="project" value="UniProtKB-KW"/>
</dbReference>
<dbReference type="InterPro" id="IPR049053">
    <property type="entry name" value="AFCA-like_C"/>
</dbReference>
<evidence type="ECO:0000256" key="1">
    <source>
        <dbReference type="SAM" id="SignalP"/>
    </source>
</evidence>
<feature type="signal peptide" evidence="1">
    <location>
        <begin position="1"/>
        <end position="20"/>
    </location>
</feature>
<dbReference type="RefSeq" id="WP_376882754.1">
    <property type="nucleotide sequence ID" value="NZ_JBHUHR010000002.1"/>
</dbReference>
<dbReference type="InterPro" id="IPR027414">
    <property type="entry name" value="GH95_N_dom"/>
</dbReference>
<dbReference type="Pfam" id="PF21307">
    <property type="entry name" value="Glyco_hydro_95_C"/>
    <property type="match status" value="1"/>
</dbReference>
<dbReference type="InterPro" id="IPR054363">
    <property type="entry name" value="GH95_cat"/>
</dbReference>
<dbReference type="InterPro" id="IPR012341">
    <property type="entry name" value="6hp_glycosidase-like_sf"/>
</dbReference>
<reference evidence="6" key="1">
    <citation type="journal article" date="2019" name="Int. J. Syst. Evol. Microbiol.">
        <title>The Global Catalogue of Microorganisms (GCM) 10K type strain sequencing project: providing services to taxonomists for standard genome sequencing and annotation.</title>
        <authorList>
            <consortium name="The Broad Institute Genomics Platform"/>
            <consortium name="The Broad Institute Genome Sequencing Center for Infectious Disease"/>
            <person name="Wu L."/>
            <person name="Ma J."/>
        </authorList>
    </citation>
    <scope>NUCLEOTIDE SEQUENCE [LARGE SCALE GENOMIC DNA]</scope>
    <source>
        <strain evidence="6">CGMCC 1.15180</strain>
    </source>
</reference>
<dbReference type="Pfam" id="PF14498">
    <property type="entry name" value="Glyco_hyd_65N_2"/>
    <property type="match status" value="1"/>
</dbReference>
<protein>
    <submittedName>
        <fullName evidence="5">Glycoside hydrolase N-terminal domain-containing protein</fullName>
    </submittedName>
</protein>
<accession>A0ABW4VFK7</accession>
<evidence type="ECO:0000259" key="3">
    <source>
        <dbReference type="Pfam" id="PF21307"/>
    </source>
</evidence>
<organism evidence="5 6">
    <name type="scientific">Belliella marina</name>
    <dbReference type="NCBI Taxonomy" id="1644146"/>
    <lineage>
        <taxon>Bacteria</taxon>
        <taxon>Pseudomonadati</taxon>
        <taxon>Bacteroidota</taxon>
        <taxon>Cytophagia</taxon>
        <taxon>Cytophagales</taxon>
        <taxon>Cyclobacteriaceae</taxon>
        <taxon>Belliella</taxon>
    </lineage>
</organism>
<dbReference type="Gene3D" id="1.50.10.10">
    <property type="match status" value="1"/>
</dbReference>
<feature type="domain" description="Alpha fucosidase A-like C-terminal" evidence="3">
    <location>
        <begin position="707"/>
        <end position="803"/>
    </location>
</feature>
<feature type="chain" id="PRO_5047305601" evidence="1">
    <location>
        <begin position="21"/>
        <end position="807"/>
    </location>
</feature>